<evidence type="ECO:0000313" key="9">
    <source>
        <dbReference type="EMBL" id="SMA43804.1"/>
    </source>
</evidence>
<dbReference type="InterPro" id="IPR009056">
    <property type="entry name" value="Cyt_c-like_dom"/>
</dbReference>
<keyword evidence="3 6" id="KW-0479">Metal-binding</keyword>
<evidence type="ECO:0000313" key="10">
    <source>
        <dbReference type="Proteomes" id="UP000196573"/>
    </source>
</evidence>
<sequence length="127" mass="13932">MTFRVARIEAVSRYLTGLTTPFLLTATLMAMTSPLSHAQSNPENSGNREQQLQLVQMKGCASCHGTKGQGNPSMKGPKLAGQNKAELIAKLKAYRAGERNNPTMAMMAYNLSDEDINTLAEYFSQFQ</sequence>
<dbReference type="InterPro" id="IPR036909">
    <property type="entry name" value="Cyt_c-like_dom_sf"/>
</dbReference>
<feature type="domain" description="Cytochrome c" evidence="8">
    <location>
        <begin position="46"/>
        <end position="127"/>
    </location>
</feature>
<evidence type="ECO:0000256" key="2">
    <source>
        <dbReference type="ARBA" id="ARBA00022617"/>
    </source>
</evidence>
<proteinExistence type="predicted"/>
<keyword evidence="7" id="KW-0732">Signal</keyword>
<dbReference type="GO" id="GO:0046872">
    <property type="term" value="F:metal ion binding"/>
    <property type="evidence" value="ECO:0007669"/>
    <property type="project" value="UniProtKB-KW"/>
</dbReference>
<evidence type="ECO:0000256" key="6">
    <source>
        <dbReference type="PROSITE-ProRule" id="PRU00433"/>
    </source>
</evidence>
<dbReference type="OrthoDB" id="188778at2"/>
<protein>
    <submittedName>
        <fullName evidence="9">Cytochrome c-554(548)</fullName>
    </submittedName>
</protein>
<dbReference type="InterPro" id="IPR050597">
    <property type="entry name" value="Cytochrome_c_Oxidase_Subunit"/>
</dbReference>
<organism evidence="9 10">
    <name type="scientific">Parendozoicomonas haliclonae</name>
    <dbReference type="NCBI Taxonomy" id="1960125"/>
    <lineage>
        <taxon>Bacteria</taxon>
        <taxon>Pseudomonadati</taxon>
        <taxon>Pseudomonadota</taxon>
        <taxon>Gammaproteobacteria</taxon>
        <taxon>Oceanospirillales</taxon>
        <taxon>Endozoicomonadaceae</taxon>
        <taxon>Parendozoicomonas</taxon>
    </lineage>
</organism>
<dbReference type="PANTHER" id="PTHR33751">
    <property type="entry name" value="CBB3-TYPE CYTOCHROME C OXIDASE SUBUNIT FIXP"/>
    <property type="match status" value="1"/>
</dbReference>
<keyword evidence="10" id="KW-1185">Reference proteome</keyword>
<evidence type="ECO:0000256" key="7">
    <source>
        <dbReference type="SAM" id="SignalP"/>
    </source>
</evidence>
<accession>A0A1X7AHY4</accession>
<dbReference type="GO" id="GO:0020037">
    <property type="term" value="F:heme binding"/>
    <property type="evidence" value="ECO:0007669"/>
    <property type="project" value="InterPro"/>
</dbReference>
<reference evidence="9 10" key="1">
    <citation type="submission" date="2017-03" db="EMBL/GenBank/DDBJ databases">
        <authorList>
            <person name="Afonso C.L."/>
            <person name="Miller P.J."/>
            <person name="Scott M.A."/>
            <person name="Spackman E."/>
            <person name="Goraichik I."/>
            <person name="Dimitrov K.M."/>
            <person name="Suarez D.L."/>
            <person name="Swayne D.E."/>
        </authorList>
    </citation>
    <scope>NUCLEOTIDE SEQUENCE [LARGE SCALE GENOMIC DNA]</scope>
    <source>
        <strain evidence="9">SB41UT1</strain>
    </source>
</reference>
<dbReference type="Pfam" id="PF00034">
    <property type="entry name" value="Cytochrom_C"/>
    <property type="match status" value="1"/>
</dbReference>
<dbReference type="AlphaFoldDB" id="A0A1X7AHY4"/>
<gene>
    <name evidence="9" type="ORF">EHSB41UT_01669</name>
</gene>
<evidence type="ECO:0000256" key="1">
    <source>
        <dbReference type="ARBA" id="ARBA00022448"/>
    </source>
</evidence>
<evidence type="ECO:0000256" key="5">
    <source>
        <dbReference type="ARBA" id="ARBA00023004"/>
    </source>
</evidence>
<feature type="chain" id="PRO_5012507677" evidence="7">
    <location>
        <begin position="39"/>
        <end position="127"/>
    </location>
</feature>
<keyword evidence="1" id="KW-0813">Transport</keyword>
<name>A0A1X7AHY4_9GAMM</name>
<feature type="signal peptide" evidence="7">
    <location>
        <begin position="1"/>
        <end position="38"/>
    </location>
</feature>
<dbReference type="Gene3D" id="1.10.760.10">
    <property type="entry name" value="Cytochrome c-like domain"/>
    <property type="match status" value="1"/>
</dbReference>
<dbReference type="PROSITE" id="PS51007">
    <property type="entry name" value="CYTC"/>
    <property type="match status" value="1"/>
</dbReference>
<dbReference type="PANTHER" id="PTHR33751:SF9">
    <property type="entry name" value="CYTOCHROME C4"/>
    <property type="match status" value="1"/>
</dbReference>
<dbReference type="Proteomes" id="UP000196573">
    <property type="component" value="Unassembled WGS sequence"/>
</dbReference>
<evidence type="ECO:0000259" key="8">
    <source>
        <dbReference type="PROSITE" id="PS51007"/>
    </source>
</evidence>
<dbReference type="GO" id="GO:0009055">
    <property type="term" value="F:electron transfer activity"/>
    <property type="evidence" value="ECO:0007669"/>
    <property type="project" value="InterPro"/>
</dbReference>
<evidence type="ECO:0000256" key="4">
    <source>
        <dbReference type="ARBA" id="ARBA00022982"/>
    </source>
</evidence>
<evidence type="ECO:0000256" key="3">
    <source>
        <dbReference type="ARBA" id="ARBA00022723"/>
    </source>
</evidence>
<keyword evidence="5 6" id="KW-0408">Iron</keyword>
<keyword evidence="2 6" id="KW-0349">Heme</keyword>
<keyword evidence="4" id="KW-0249">Electron transport</keyword>
<dbReference type="SUPFAM" id="SSF46626">
    <property type="entry name" value="Cytochrome c"/>
    <property type="match status" value="1"/>
</dbReference>
<dbReference type="EMBL" id="FWPT01000003">
    <property type="protein sequence ID" value="SMA43804.1"/>
    <property type="molecule type" value="Genomic_DNA"/>
</dbReference>
<dbReference type="RefSeq" id="WP_087108746.1">
    <property type="nucleotide sequence ID" value="NZ_FWPT01000003.1"/>
</dbReference>